<dbReference type="EMBL" id="NCDQ01000056">
    <property type="protein sequence ID" value="OYX04856.1"/>
    <property type="molecule type" value="Genomic_DNA"/>
</dbReference>
<evidence type="ECO:0000313" key="3">
    <source>
        <dbReference type="EMBL" id="OYX04856.1"/>
    </source>
</evidence>
<keyword evidence="1" id="KW-0472">Membrane</keyword>
<dbReference type="Pfam" id="PF07811">
    <property type="entry name" value="TadE"/>
    <property type="match status" value="1"/>
</dbReference>
<reference evidence="3 4" key="1">
    <citation type="submission" date="2017-03" db="EMBL/GenBank/DDBJ databases">
        <title>Lifting the veil on microbial sulfur biogeochemistry in mining wastewaters.</title>
        <authorList>
            <person name="Kantor R.S."/>
            <person name="Colenbrander Nelson T."/>
            <person name="Marshall S."/>
            <person name="Bennett D."/>
            <person name="Apte S."/>
            <person name="Camacho D."/>
            <person name="Thomas B.C."/>
            <person name="Warren L.A."/>
            <person name="Banfield J.F."/>
        </authorList>
    </citation>
    <scope>NUCLEOTIDE SEQUENCE [LARGE SCALE GENOMIC DNA]</scope>
    <source>
        <strain evidence="3">32-67-7</strain>
    </source>
</reference>
<protein>
    <submittedName>
        <fullName evidence="3">Pilus assembly protein TadE</fullName>
    </submittedName>
</protein>
<evidence type="ECO:0000313" key="4">
    <source>
        <dbReference type="Proteomes" id="UP000215616"/>
    </source>
</evidence>
<feature type="domain" description="TadE-like" evidence="2">
    <location>
        <begin position="27"/>
        <end position="69"/>
    </location>
</feature>
<keyword evidence="1" id="KW-1133">Transmembrane helix</keyword>
<comment type="caution">
    <text evidence="3">The sequence shown here is derived from an EMBL/GenBank/DDBJ whole genome shotgun (WGS) entry which is preliminary data.</text>
</comment>
<keyword evidence="1" id="KW-0812">Transmembrane</keyword>
<gene>
    <name evidence="3" type="ORF">B7Z12_05265</name>
</gene>
<dbReference type="InterPro" id="IPR012495">
    <property type="entry name" value="TadE-like_dom"/>
</dbReference>
<name>A0A258DB74_CAUVI</name>
<sequence>MASPALITRARLRLARSAGRFARADEGATAVEFALVAIPFLMLLFAIIELGLVFLVSITLESAVIDAGRTIRTGQVQTAGADAGAFKTAVCNRMSWLGSKCSTALQIDVNTFSDYATGTNSAINTTVPTTMAWNPGVSGSIVLVRAYYTWPLITPMLNTGLQSSNGKRIIYAATSFTNEPYDP</sequence>
<evidence type="ECO:0000259" key="2">
    <source>
        <dbReference type="Pfam" id="PF07811"/>
    </source>
</evidence>
<organism evidence="3 4">
    <name type="scientific">Caulobacter vibrioides</name>
    <name type="common">Caulobacter crescentus</name>
    <dbReference type="NCBI Taxonomy" id="155892"/>
    <lineage>
        <taxon>Bacteria</taxon>
        <taxon>Pseudomonadati</taxon>
        <taxon>Pseudomonadota</taxon>
        <taxon>Alphaproteobacteria</taxon>
        <taxon>Caulobacterales</taxon>
        <taxon>Caulobacteraceae</taxon>
        <taxon>Caulobacter</taxon>
    </lineage>
</organism>
<proteinExistence type="predicted"/>
<feature type="transmembrane region" description="Helical" evidence="1">
    <location>
        <begin position="33"/>
        <end position="60"/>
    </location>
</feature>
<evidence type="ECO:0000256" key="1">
    <source>
        <dbReference type="SAM" id="Phobius"/>
    </source>
</evidence>
<dbReference type="Proteomes" id="UP000215616">
    <property type="component" value="Unassembled WGS sequence"/>
</dbReference>
<dbReference type="AlphaFoldDB" id="A0A258DB74"/>
<accession>A0A258DB74</accession>